<gene>
    <name evidence="1" type="ORF">BN938_0127</name>
</gene>
<sequence>MQAYPVVEIKTTSDSIYMGQGSGILVKHPASNISINNGILQNGTEGSGVEVPILGPAIVAQNSIIQTYSNSYSNKYKTGLHIDIGASQSTASGTDKFTSIFANAGIFLAGSASAFRSNNVLCGVTAAGRVSATGSMLNSWVISYMGGYLTSSRTSDGRYRVSFSNTGYLNGATDYQVFILAEGPHSGNTGAYGCTMARTSSYFDVWISDDASPNDCGFTFIVFLISKFF</sequence>
<name>A0A060R9Z2_9BACT</name>
<organism evidence="1 2">
    <name type="scientific">Mucinivorans hirudinis</name>
    <dbReference type="NCBI Taxonomy" id="1433126"/>
    <lineage>
        <taxon>Bacteria</taxon>
        <taxon>Pseudomonadati</taxon>
        <taxon>Bacteroidota</taxon>
        <taxon>Bacteroidia</taxon>
        <taxon>Bacteroidales</taxon>
        <taxon>Rikenellaceae</taxon>
        <taxon>Mucinivorans</taxon>
    </lineage>
</organism>
<keyword evidence="2" id="KW-1185">Reference proteome</keyword>
<dbReference type="KEGG" id="rbc:BN938_0127"/>
<accession>A0A060R9Z2</accession>
<dbReference type="STRING" id="1433126.BN938_0127"/>
<reference evidence="1 2" key="1">
    <citation type="journal article" date="2015" name="Genome Announc.">
        <title>Complete Genome Sequence of the Novel Leech Symbiont Mucinivorans hirudinis M3T.</title>
        <authorList>
            <person name="Nelson M.C."/>
            <person name="Bomar L."/>
            <person name="Graf J."/>
        </authorList>
    </citation>
    <scope>NUCLEOTIDE SEQUENCE [LARGE SCALE GENOMIC DNA]</scope>
    <source>
        <strain evidence="2">M3</strain>
    </source>
</reference>
<evidence type="ECO:0000313" key="2">
    <source>
        <dbReference type="Proteomes" id="UP000027616"/>
    </source>
</evidence>
<dbReference type="AlphaFoldDB" id="A0A060R9Z2"/>
<evidence type="ECO:0000313" key="1">
    <source>
        <dbReference type="EMBL" id="CDN30234.1"/>
    </source>
</evidence>
<protein>
    <submittedName>
        <fullName evidence="1">Uncharacterized protein</fullName>
    </submittedName>
</protein>
<proteinExistence type="predicted"/>
<dbReference type="EMBL" id="HG934468">
    <property type="protein sequence ID" value="CDN30234.1"/>
    <property type="molecule type" value="Genomic_DNA"/>
</dbReference>
<dbReference type="Proteomes" id="UP000027616">
    <property type="component" value="Chromosome I"/>
</dbReference>
<dbReference type="HOGENOM" id="CLU_1208704_0_0_10"/>